<dbReference type="EMBL" id="CM022213">
    <property type="protein sequence ID" value="KAF6996212.1"/>
    <property type="molecule type" value="Genomic_DNA"/>
</dbReference>
<protein>
    <recommendedName>
        <fullName evidence="11">C2H2-type domain-containing protein</fullName>
    </recommendedName>
</protein>
<dbReference type="Gramene" id="TraesROB_scaffold_013578_01G000100.1">
    <property type="protein sequence ID" value="TraesROB_scaffold_013578_01G000100.1"/>
    <property type="gene ID" value="TraesROB_scaffold_013578_01G000100"/>
</dbReference>
<dbReference type="OrthoDB" id="10532709at2759"/>
<dbReference type="PANTHER" id="PTHR26374">
    <property type="entry name" value="ZINC FINGER PROTEIN ZAT5"/>
    <property type="match status" value="1"/>
</dbReference>
<dbReference type="GO" id="GO:0008270">
    <property type="term" value="F:zinc ion binding"/>
    <property type="evidence" value="ECO:0007669"/>
    <property type="project" value="UniProtKB-KW"/>
</dbReference>
<accession>A0A9R1IXA9</accession>
<dbReference type="Gramene" id="TraesCLE_scaffold_003219_01G000200.1">
    <property type="protein sequence ID" value="TraesCLE_scaffold_003219_01G000200.1"/>
    <property type="gene ID" value="TraesCLE_scaffold_003219_01G000200"/>
</dbReference>
<keyword evidence="2" id="KW-0479">Metal-binding</keyword>
<comment type="subcellular location">
    <subcellularLocation>
        <location evidence="1">Nucleus</location>
    </subcellularLocation>
</comment>
<keyword evidence="7" id="KW-0804">Transcription</keyword>
<evidence type="ECO:0000256" key="1">
    <source>
        <dbReference type="ARBA" id="ARBA00004123"/>
    </source>
</evidence>
<sequence length="239" mass="25715">MKLPRWDVGAAAGAESAHADAQQLTPPATPGADDRAATGSRRRPAGGGGEGDGGAFVCRTCSRRFPTFQALGGHRTGHTRLQARQQRPVTRKPRPHHECAVCGLEFSMGQALGGHMRRHKQVEPQAHVEEALGAVHMRRHKEAGTQVPVEEEVALGGHKQAGAQPPQARAEEEEAPGGHMRWHEQAEAQAPRVQDEHHQQEEEALDLNCPPPLEDHRGGDDRGDCSAGSSDPPLLNLLV</sequence>
<feature type="region of interest" description="Disordered" evidence="10">
    <location>
        <begin position="1"/>
        <end position="53"/>
    </location>
</feature>
<dbReference type="Gene3D" id="3.30.160.60">
    <property type="entry name" value="Classic Zinc Finger"/>
    <property type="match status" value="1"/>
</dbReference>
<dbReference type="SMART" id="SM00355">
    <property type="entry name" value="ZnF_C2H2"/>
    <property type="match status" value="2"/>
</dbReference>
<dbReference type="Gramene" id="TraesMAC1D03G00520960.1">
    <property type="protein sequence ID" value="TraesMAC1D03G00520960.1.CDS1"/>
    <property type="gene ID" value="TraesMAC1D03G00520960"/>
</dbReference>
<comment type="caution">
    <text evidence="12">The sequence shown here is derived from an EMBL/GenBank/DDBJ whole genome shotgun (WGS) entry which is preliminary data.</text>
</comment>
<dbReference type="GO" id="GO:0005634">
    <property type="term" value="C:nucleus"/>
    <property type="evidence" value="ECO:0007669"/>
    <property type="project" value="UniProtKB-SubCell"/>
</dbReference>
<dbReference type="Gramene" id="TraesNOR1D03G00529680.1">
    <property type="protein sequence ID" value="TraesNOR1D03G00529680.1.CDS1"/>
    <property type="gene ID" value="TraesNOR1D03G00529680"/>
</dbReference>
<dbReference type="Gramene" id="TraesJUL1D03G00524620.1">
    <property type="protein sequence ID" value="TraesJUL1D03G00524620.1.CDS1"/>
    <property type="gene ID" value="TraesJUL1D03G00524620"/>
</dbReference>
<keyword evidence="5" id="KW-0862">Zinc</keyword>
<dbReference type="Gramene" id="TraesLAC1D03G00524910.1">
    <property type="protein sequence ID" value="TraesLAC1D03G00524910.1.CDS1"/>
    <property type="gene ID" value="TraesLAC1D03G00524910"/>
</dbReference>
<dbReference type="PROSITE" id="PS00028">
    <property type="entry name" value="ZINC_FINGER_C2H2_1"/>
    <property type="match status" value="2"/>
</dbReference>
<dbReference type="PANTHER" id="PTHR26374:SF441">
    <property type="entry name" value="C2H2-TYPE DOMAIN-CONTAINING PROTEIN"/>
    <property type="match status" value="1"/>
</dbReference>
<feature type="region of interest" description="Disordered" evidence="10">
    <location>
        <begin position="70"/>
        <end position="95"/>
    </location>
</feature>
<keyword evidence="4 9" id="KW-0863">Zinc-finger</keyword>
<dbReference type="PROSITE" id="PS50157">
    <property type="entry name" value="ZINC_FINGER_C2H2_2"/>
    <property type="match status" value="2"/>
</dbReference>
<evidence type="ECO:0000256" key="8">
    <source>
        <dbReference type="ARBA" id="ARBA00023242"/>
    </source>
</evidence>
<feature type="domain" description="C2H2-type" evidence="11">
    <location>
        <begin position="97"/>
        <end position="124"/>
    </location>
</feature>
<name>A0A9R1IXA9_WHEAT</name>
<evidence type="ECO:0000256" key="4">
    <source>
        <dbReference type="ARBA" id="ARBA00022771"/>
    </source>
</evidence>
<keyword evidence="6" id="KW-0805">Transcription regulation</keyword>
<evidence type="ECO:0000256" key="5">
    <source>
        <dbReference type="ARBA" id="ARBA00022833"/>
    </source>
</evidence>
<dbReference type="Gramene" id="TraesWEE_scaffold_018630_01G000100.1">
    <property type="protein sequence ID" value="TraesWEE_scaffold_018630_01G000100.1"/>
    <property type="gene ID" value="TraesWEE_scaffold_018630_01G000100"/>
</dbReference>
<dbReference type="InterPro" id="IPR036236">
    <property type="entry name" value="Znf_C2H2_sf"/>
</dbReference>
<dbReference type="Gramene" id="TraesSYM1D03G00528670.1">
    <property type="protein sequence ID" value="TraesSYM1D03G00528670.1.CDS1"/>
    <property type="gene ID" value="TraesSYM1D03G00528670"/>
</dbReference>
<feature type="domain" description="C2H2-type" evidence="11">
    <location>
        <begin position="56"/>
        <end position="83"/>
    </location>
</feature>
<reference evidence="12" key="2">
    <citation type="submission" date="2020-03" db="EMBL/GenBank/DDBJ databases">
        <title>The second near-complete assembly of the hexaploid bread wheat (Triticum aestivum) genome.</title>
        <authorList>
            <person name="Zimin A.V."/>
            <person name="Puiu D."/>
            <person name="Shumante A."/>
            <person name="Alonge M."/>
            <person name="Salzberg S.L."/>
        </authorList>
    </citation>
    <scope>NUCLEOTIDE SEQUENCE</scope>
    <source>
        <tissue evidence="12">Leaf</tissue>
    </source>
</reference>
<reference evidence="12" key="1">
    <citation type="journal article" date="2017" name="Gigascience">
        <title>The first near-complete assembly of the hexaploid bread wheat genome, Triticum aestivum.</title>
        <authorList>
            <person name="Zimin A.V."/>
            <person name="Puiu D."/>
            <person name="Hall R."/>
            <person name="Kingan S."/>
            <person name="Clavijo B.J."/>
            <person name="Salzberg S.L."/>
        </authorList>
    </citation>
    <scope>NUCLEOTIDE SEQUENCE</scope>
    <source>
        <tissue evidence="12">Leaf</tissue>
    </source>
</reference>
<evidence type="ECO:0000259" key="11">
    <source>
        <dbReference type="PROSITE" id="PS50157"/>
    </source>
</evidence>
<dbReference type="Gramene" id="TraesPARA_EIv1.0_0294080.1">
    <property type="protein sequence ID" value="TraesPARA_EIv1.0_0294080.1.CDS1"/>
    <property type="gene ID" value="TraesPARA_EIv1.0_0294080"/>
</dbReference>
<dbReference type="Pfam" id="PF13912">
    <property type="entry name" value="zf-C2H2_6"/>
    <property type="match status" value="2"/>
</dbReference>
<dbReference type="Gramene" id="TraesLDM1D03G00524210.1">
    <property type="protein sequence ID" value="TraesLDM1D03G00524210.1.CDS1"/>
    <property type="gene ID" value="TraesLDM1D03G00524210"/>
</dbReference>
<feature type="compositionally biased region" description="Low complexity" evidence="10">
    <location>
        <begin position="10"/>
        <end position="21"/>
    </location>
</feature>
<dbReference type="Gramene" id="TraesARI1D03G00527540.1">
    <property type="protein sequence ID" value="TraesARI1D03G00527540.1.CDS1"/>
    <property type="gene ID" value="TraesARI1D03G00527540"/>
</dbReference>
<dbReference type="SUPFAM" id="SSF57667">
    <property type="entry name" value="beta-beta-alpha zinc fingers"/>
    <property type="match status" value="1"/>
</dbReference>
<evidence type="ECO:0000256" key="2">
    <source>
        <dbReference type="ARBA" id="ARBA00022723"/>
    </source>
</evidence>
<organism evidence="12">
    <name type="scientific">Triticum aestivum</name>
    <name type="common">Wheat</name>
    <dbReference type="NCBI Taxonomy" id="4565"/>
    <lineage>
        <taxon>Eukaryota</taxon>
        <taxon>Viridiplantae</taxon>
        <taxon>Streptophyta</taxon>
        <taxon>Embryophyta</taxon>
        <taxon>Tracheophyta</taxon>
        <taxon>Spermatophyta</taxon>
        <taxon>Magnoliopsida</taxon>
        <taxon>Liliopsida</taxon>
        <taxon>Poales</taxon>
        <taxon>Poaceae</taxon>
        <taxon>BOP clade</taxon>
        <taxon>Pooideae</taxon>
        <taxon>Triticodae</taxon>
        <taxon>Triticeae</taxon>
        <taxon>Triticinae</taxon>
        <taxon>Triticum</taxon>
    </lineage>
</organism>
<dbReference type="Proteomes" id="UP000815260">
    <property type="component" value="Chromosome 1D"/>
</dbReference>
<evidence type="ECO:0000256" key="7">
    <source>
        <dbReference type="ARBA" id="ARBA00023163"/>
    </source>
</evidence>
<keyword evidence="3" id="KW-0677">Repeat</keyword>
<dbReference type="Gramene" id="TraesSTA1D03G00520530.1">
    <property type="protein sequence ID" value="TraesSTA1D03G00520530.1.CDS1"/>
    <property type="gene ID" value="TraesSTA1D03G00520530"/>
</dbReference>
<evidence type="ECO:0000256" key="6">
    <source>
        <dbReference type="ARBA" id="ARBA00023015"/>
    </source>
</evidence>
<dbReference type="Gramene" id="TraesCAD_scaffold_015078_01G000200.1">
    <property type="protein sequence ID" value="TraesCAD_scaffold_015078_01G000200.1"/>
    <property type="gene ID" value="TraesCAD_scaffold_015078_01G000200"/>
</dbReference>
<evidence type="ECO:0000256" key="10">
    <source>
        <dbReference type="SAM" id="MobiDB-lite"/>
    </source>
</evidence>
<dbReference type="InterPro" id="IPR013087">
    <property type="entry name" value="Znf_C2H2_type"/>
</dbReference>
<feature type="region of interest" description="Disordered" evidence="10">
    <location>
        <begin position="158"/>
        <end position="239"/>
    </location>
</feature>
<proteinExistence type="predicted"/>
<feature type="compositionally biased region" description="Basic and acidic residues" evidence="10">
    <location>
        <begin position="213"/>
        <end position="224"/>
    </location>
</feature>
<evidence type="ECO:0000313" key="12">
    <source>
        <dbReference type="EMBL" id="KAF6996212.1"/>
    </source>
</evidence>
<evidence type="ECO:0000256" key="3">
    <source>
        <dbReference type="ARBA" id="ARBA00022737"/>
    </source>
</evidence>
<keyword evidence="8" id="KW-0539">Nucleus</keyword>
<gene>
    <name evidence="12" type="ORF">CFC21_012579</name>
</gene>
<dbReference type="AlphaFoldDB" id="A0A9R1IXA9"/>
<evidence type="ECO:0000256" key="9">
    <source>
        <dbReference type="PROSITE-ProRule" id="PRU00042"/>
    </source>
</evidence>
<dbReference type="Gramene" id="TraesJAG1D03G00521240.1">
    <property type="protein sequence ID" value="TraesJAG1D03G00521240.1.CDS1"/>
    <property type="gene ID" value="TraesJAG1D03G00521240"/>
</dbReference>